<reference evidence="2 3" key="1">
    <citation type="journal article" date="2011" name="J. Bacteriol.">
        <title>Complete genome sequence of the haloaromatic acid-degrading bacterium Achromobacter xylosoxidans A8.</title>
        <authorList>
            <person name="Strnad H."/>
            <person name="Ridl J."/>
            <person name="Paces J."/>
            <person name="Kolar M."/>
            <person name="Vlcek C."/>
            <person name="Paces V."/>
        </authorList>
    </citation>
    <scope>NUCLEOTIDE SEQUENCE [LARGE SCALE GENOMIC DNA]</scope>
    <source>
        <strain evidence="2 3">A8</strain>
    </source>
</reference>
<evidence type="ECO:0000313" key="3">
    <source>
        <dbReference type="Proteomes" id="UP000006876"/>
    </source>
</evidence>
<dbReference type="Proteomes" id="UP000006876">
    <property type="component" value="Chromosome"/>
</dbReference>
<name>E3HNQ3_ACHXA</name>
<organism evidence="2 3">
    <name type="scientific">Achromobacter xylosoxidans (strain A8)</name>
    <dbReference type="NCBI Taxonomy" id="762376"/>
    <lineage>
        <taxon>Bacteria</taxon>
        <taxon>Pseudomonadati</taxon>
        <taxon>Pseudomonadota</taxon>
        <taxon>Betaproteobacteria</taxon>
        <taxon>Burkholderiales</taxon>
        <taxon>Alcaligenaceae</taxon>
        <taxon>Achromobacter</taxon>
    </lineage>
</organism>
<dbReference type="EMBL" id="CP002287">
    <property type="protein sequence ID" value="ADP17092.1"/>
    <property type="molecule type" value="Genomic_DNA"/>
</dbReference>
<proteinExistence type="predicted"/>
<evidence type="ECO:0000313" key="2">
    <source>
        <dbReference type="EMBL" id="ADP17092.1"/>
    </source>
</evidence>
<evidence type="ECO:0008006" key="4">
    <source>
        <dbReference type="Google" id="ProtNLM"/>
    </source>
</evidence>
<feature type="coiled-coil region" evidence="1">
    <location>
        <begin position="231"/>
        <end position="258"/>
    </location>
</feature>
<dbReference type="AlphaFoldDB" id="E3HNQ3"/>
<evidence type="ECO:0000256" key="1">
    <source>
        <dbReference type="SAM" id="Coils"/>
    </source>
</evidence>
<accession>E3HNQ3</accession>
<dbReference type="KEGG" id="axy:AXYL_03772"/>
<dbReference type="HOGENOM" id="CLU_968656_0_0_4"/>
<keyword evidence="1" id="KW-0175">Coiled coil</keyword>
<protein>
    <recommendedName>
        <fullName evidence="4">CHAT domain-containing protein</fullName>
    </recommendedName>
</protein>
<dbReference type="eggNOG" id="ENOG50330S3">
    <property type="taxonomic scope" value="Bacteria"/>
</dbReference>
<sequence>MSYHSIHIKKPNRGHRMSNFSFSKVTIIESLKPTDFKSGTSLCESINGLREDNPEAPLAELETVQGCDGFLAKIRELTLSARDNDEFPILHIETHGWGDKSGLAFADGSSLGWDDLAQSLGLLNEATRFNLVVCVAACFGGHFVGSIKPTAPAPCFALVGPTHTVLPDELLRSFRDFYRALLTTPTAPAALQALLAHRLTVGGFLTTSVEDWFFKLADAYLRNDCTPERLKERAEKIIEQLKRESKTVNSEQQAEIEKIGETLAFGFLDRRFSEFFMIEEIPENADRFAASLAKAKAQATSFFNAQKPSAAA</sequence>
<gene>
    <name evidence="2" type="ordered locus">AXYL_03772</name>
</gene>